<dbReference type="Pfam" id="PF14555">
    <property type="entry name" value="UBA_4"/>
    <property type="match status" value="1"/>
</dbReference>
<protein>
    <submittedName>
        <fullName evidence="4">Protein phosphatase regulator</fullName>
    </submittedName>
</protein>
<dbReference type="GO" id="GO:0007030">
    <property type="term" value="P:Golgi organization"/>
    <property type="evidence" value="ECO:0007669"/>
    <property type="project" value="TreeGrafter"/>
</dbReference>
<dbReference type="GO" id="GO:0043161">
    <property type="term" value="P:proteasome-mediated ubiquitin-dependent protein catabolic process"/>
    <property type="evidence" value="ECO:0007669"/>
    <property type="project" value="TreeGrafter"/>
</dbReference>
<accession>A0A9W8AW12</accession>
<dbReference type="InterPro" id="IPR009060">
    <property type="entry name" value="UBA-like_sf"/>
</dbReference>
<dbReference type="PANTHER" id="PTHR23333:SF20">
    <property type="entry name" value="NSFL1 COFACTOR P47"/>
    <property type="match status" value="1"/>
</dbReference>
<sequence length="482" mass="51197">MDHDDLIQQFIGIVPCEVDKARFYLEANNWDINAAMSNFYEEPPMSSALPSSTLQPPAPLPAEDELLESQLAQAAPTGERRRSAVPGLVPNNSTGITAANAPLGMGRTLGGGYEPIPTPVGGSTAIAPSQPPSSTSRIGTLSSLQSAGADSSPMPGLGQDAPGPNKKDPQNWYTGGEKSGMMVEAPHDPNNPSSIGNAFNMVHDILRKAAEGSQGPEAEGEGEGSFTSGFSGAQPLNKPSNESYGFKGQGHRLGTMESSEQASTSTVQSSSPTGQPTRQDNTEVGDEPSVSNHTPVTRQLTFYRNGFVIADGPLMHYDDPTSRTFLEAINNGTAPLSMLNVRPGQPVEVQVARRMDEDYTPPPPERKPFGGQGQRLGSVATSSVQTQTTTTSAARGNTPTVDPNQPTTSVQIRLADGSRVVAKLNHSHTIADLRQFILAQRPADATRPFILQTNFPTKILADESQTLQESNLLNAVVVQKYE</sequence>
<dbReference type="EMBL" id="JANBPY010000022">
    <property type="protein sequence ID" value="KAJ1969804.1"/>
    <property type="molecule type" value="Genomic_DNA"/>
</dbReference>
<feature type="region of interest" description="Disordered" evidence="1">
    <location>
        <begin position="211"/>
        <end position="297"/>
    </location>
</feature>
<dbReference type="Gene3D" id="3.30.420.210">
    <property type="entry name" value="SEP domain"/>
    <property type="match status" value="1"/>
</dbReference>
<dbReference type="SMART" id="SM00553">
    <property type="entry name" value="SEP"/>
    <property type="match status" value="1"/>
</dbReference>
<evidence type="ECO:0000313" key="5">
    <source>
        <dbReference type="Proteomes" id="UP001150925"/>
    </source>
</evidence>
<dbReference type="OrthoDB" id="25887at2759"/>
<dbReference type="InterPro" id="IPR029071">
    <property type="entry name" value="Ubiquitin-like_domsf"/>
</dbReference>
<dbReference type="CDD" id="cd14348">
    <property type="entry name" value="UBA_p47"/>
    <property type="match status" value="1"/>
</dbReference>
<feature type="domain" description="SEP" evidence="3">
    <location>
        <begin position="295"/>
        <end position="360"/>
    </location>
</feature>
<feature type="compositionally biased region" description="Polar residues" evidence="1">
    <location>
        <begin position="256"/>
        <end position="279"/>
    </location>
</feature>
<dbReference type="CDD" id="cd01770">
    <property type="entry name" value="UBX_UBXN2"/>
    <property type="match status" value="1"/>
</dbReference>
<feature type="domain" description="UBX" evidence="2">
    <location>
        <begin position="403"/>
        <end position="480"/>
    </location>
</feature>
<dbReference type="Pfam" id="PF08059">
    <property type="entry name" value="SEP"/>
    <property type="match status" value="1"/>
</dbReference>
<dbReference type="GO" id="GO:0005634">
    <property type="term" value="C:nucleus"/>
    <property type="evidence" value="ECO:0007669"/>
    <property type="project" value="TreeGrafter"/>
</dbReference>
<evidence type="ECO:0000313" key="4">
    <source>
        <dbReference type="EMBL" id="KAJ1969804.1"/>
    </source>
</evidence>
<organism evidence="4 5">
    <name type="scientific">Dispira parvispora</name>
    <dbReference type="NCBI Taxonomy" id="1520584"/>
    <lineage>
        <taxon>Eukaryota</taxon>
        <taxon>Fungi</taxon>
        <taxon>Fungi incertae sedis</taxon>
        <taxon>Zoopagomycota</taxon>
        <taxon>Kickxellomycotina</taxon>
        <taxon>Dimargaritomycetes</taxon>
        <taxon>Dimargaritales</taxon>
        <taxon>Dimargaritaceae</taxon>
        <taxon>Dispira</taxon>
    </lineage>
</organism>
<name>A0A9W8AW12_9FUNG</name>
<evidence type="ECO:0000259" key="3">
    <source>
        <dbReference type="PROSITE" id="PS51399"/>
    </source>
</evidence>
<dbReference type="InterPro" id="IPR001012">
    <property type="entry name" value="UBX_dom"/>
</dbReference>
<reference evidence="4" key="1">
    <citation type="submission" date="2022-07" db="EMBL/GenBank/DDBJ databases">
        <title>Phylogenomic reconstructions and comparative analyses of Kickxellomycotina fungi.</title>
        <authorList>
            <person name="Reynolds N.K."/>
            <person name="Stajich J.E."/>
            <person name="Barry K."/>
            <person name="Grigoriev I.V."/>
            <person name="Crous P."/>
            <person name="Smith M.E."/>
        </authorList>
    </citation>
    <scope>NUCLEOTIDE SEQUENCE</scope>
    <source>
        <strain evidence="4">RSA 1196</strain>
    </source>
</reference>
<gene>
    <name evidence="4" type="primary">SHP1</name>
    <name evidence="4" type="ORF">IWQ62_000382</name>
</gene>
<dbReference type="SUPFAM" id="SSF54236">
    <property type="entry name" value="Ubiquitin-like"/>
    <property type="match status" value="1"/>
</dbReference>
<dbReference type="SMART" id="SM00166">
    <property type="entry name" value="UBX"/>
    <property type="match status" value="1"/>
</dbReference>
<dbReference type="PANTHER" id="PTHR23333">
    <property type="entry name" value="UBX DOMAIN CONTAINING PROTEIN"/>
    <property type="match status" value="1"/>
</dbReference>
<keyword evidence="5" id="KW-1185">Reference proteome</keyword>
<comment type="caution">
    <text evidence="4">The sequence shown here is derived from an EMBL/GenBank/DDBJ whole genome shotgun (WGS) entry which is preliminary data.</text>
</comment>
<proteinExistence type="predicted"/>
<feature type="compositionally biased region" description="Low complexity" evidence="1">
    <location>
        <begin position="378"/>
        <end position="394"/>
    </location>
</feature>
<feature type="compositionally biased region" description="Polar residues" evidence="1">
    <location>
        <begin position="395"/>
        <end position="407"/>
    </location>
</feature>
<dbReference type="Proteomes" id="UP001150925">
    <property type="component" value="Unassembled WGS sequence"/>
</dbReference>
<feature type="region of interest" description="Disordered" evidence="1">
    <location>
        <begin position="357"/>
        <end position="407"/>
    </location>
</feature>
<evidence type="ECO:0000259" key="2">
    <source>
        <dbReference type="PROSITE" id="PS50033"/>
    </source>
</evidence>
<feature type="region of interest" description="Disordered" evidence="1">
    <location>
        <begin position="73"/>
        <end position="197"/>
    </location>
</feature>
<dbReference type="Pfam" id="PF00789">
    <property type="entry name" value="UBX"/>
    <property type="match status" value="1"/>
</dbReference>
<dbReference type="FunFam" id="3.30.420.210:FF:000002">
    <property type="entry name" value="UBX domain-containing protein 1"/>
    <property type="match status" value="1"/>
</dbReference>
<dbReference type="AlphaFoldDB" id="A0A9W8AW12"/>
<dbReference type="GO" id="GO:0031468">
    <property type="term" value="P:nuclear membrane reassembly"/>
    <property type="evidence" value="ECO:0007669"/>
    <property type="project" value="TreeGrafter"/>
</dbReference>
<dbReference type="SUPFAM" id="SSF102848">
    <property type="entry name" value="NSFL1 (p97 ATPase) cofactor p47, SEP domain"/>
    <property type="match status" value="1"/>
</dbReference>
<evidence type="ECO:0000256" key="1">
    <source>
        <dbReference type="SAM" id="MobiDB-lite"/>
    </source>
</evidence>
<feature type="compositionally biased region" description="Low complexity" evidence="1">
    <location>
        <begin position="224"/>
        <end position="233"/>
    </location>
</feature>
<dbReference type="GO" id="GO:0000045">
    <property type="term" value="P:autophagosome assembly"/>
    <property type="evidence" value="ECO:0007669"/>
    <property type="project" value="TreeGrafter"/>
</dbReference>
<dbReference type="InterPro" id="IPR012989">
    <property type="entry name" value="SEP_domain"/>
</dbReference>
<dbReference type="SUPFAM" id="SSF46934">
    <property type="entry name" value="UBA-like"/>
    <property type="match status" value="1"/>
</dbReference>
<dbReference type="GO" id="GO:0061025">
    <property type="term" value="P:membrane fusion"/>
    <property type="evidence" value="ECO:0007669"/>
    <property type="project" value="TreeGrafter"/>
</dbReference>
<dbReference type="GO" id="GO:0043130">
    <property type="term" value="F:ubiquitin binding"/>
    <property type="evidence" value="ECO:0007669"/>
    <property type="project" value="TreeGrafter"/>
</dbReference>
<dbReference type="Gene3D" id="3.10.20.90">
    <property type="entry name" value="Phosphatidylinositol 3-kinase Catalytic Subunit, Chain A, domain 1"/>
    <property type="match status" value="1"/>
</dbReference>
<dbReference type="Gene3D" id="1.10.8.10">
    <property type="entry name" value="DNA helicase RuvA subunit, C-terminal domain"/>
    <property type="match status" value="1"/>
</dbReference>
<dbReference type="PROSITE" id="PS51399">
    <property type="entry name" value="SEP"/>
    <property type="match status" value="1"/>
</dbReference>
<dbReference type="InterPro" id="IPR036241">
    <property type="entry name" value="NSFL1C_SEP_dom_sf"/>
</dbReference>
<dbReference type="PROSITE" id="PS50033">
    <property type="entry name" value="UBX"/>
    <property type="match status" value="1"/>
</dbReference>
<feature type="compositionally biased region" description="Polar residues" evidence="1">
    <location>
        <begin position="132"/>
        <end position="149"/>
    </location>
</feature>
<dbReference type="GO" id="GO:0005829">
    <property type="term" value="C:cytosol"/>
    <property type="evidence" value="ECO:0007669"/>
    <property type="project" value="TreeGrafter"/>
</dbReference>